<evidence type="ECO:0000313" key="3">
    <source>
        <dbReference type="Proteomes" id="UP000008281"/>
    </source>
</evidence>
<reference evidence="2" key="1">
    <citation type="submission" date="2007-07" db="EMBL/GenBank/DDBJ databases">
        <title>PCAP assembly of the Caenorhabditis remanei genome.</title>
        <authorList>
            <consortium name="The Caenorhabditis remanei Sequencing Consortium"/>
            <person name="Wilson R.K."/>
        </authorList>
    </citation>
    <scope>NUCLEOTIDE SEQUENCE [LARGE SCALE GENOMIC DNA]</scope>
    <source>
        <strain evidence="2">PB4641</strain>
    </source>
</reference>
<dbReference type="KEGG" id="crq:GCK72_000114"/>
<dbReference type="Proteomes" id="UP000008281">
    <property type="component" value="Unassembled WGS sequence"/>
</dbReference>
<dbReference type="GeneID" id="9825283"/>
<dbReference type="InParanoid" id="E3N431"/>
<feature type="region of interest" description="Disordered" evidence="1">
    <location>
        <begin position="80"/>
        <end position="158"/>
    </location>
</feature>
<evidence type="ECO:0000256" key="1">
    <source>
        <dbReference type="SAM" id="MobiDB-lite"/>
    </source>
</evidence>
<proteinExistence type="predicted"/>
<feature type="compositionally biased region" description="Acidic residues" evidence="1">
    <location>
        <begin position="135"/>
        <end position="158"/>
    </location>
</feature>
<feature type="compositionally biased region" description="Basic residues" evidence="1">
    <location>
        <begin position="99"/>
        <end position="109"/>
    </location>
</feature>
<name>E3N431_CAERE</name>
<dbReference type="CTD" id="9825283"/>
<dbReference type="HOGENOM" id="CLU_1251665_0_0_1"/>
<dbReference type="AlphaFoldDB" id="E3N431"/>
<gene>
    <name evidence="2" type="ORF">CRE_24129</name>
</gene>
<dbReference type="RefSeq" id="XP_003096833.2">
    <property type="nucleotide sequence ID" value="XM_003096785.2"/>
</dbReference>
<dbReference type="EMBL" id="DS268523">
    <property type="protein sequence ID" value="EFO85356.1"/>
    <property type="molecule type" value="Genomic_DNA"/>
</dbReference>
<keyword evidence="3" id="KW-1185">Reference proteome</keyword>
<organism evidence="3">
    <name type="scientific">Caenorhabditis remanei</name>
    <name type="common">Caenorhabditis vulgaris</name>
    <dbReference type="NCBI Taxonomy" id="31234"/>
    <lineage>
        <taxon>Eukaryota</taxon>
        <taxon>Metazoa</taxon>
        <taxon>Ecdysozoa</taxon>
        <taxon>Nematoda</taxon>
        <taxon>Chromadorea</taxon>
        <taxon>Rhabditida</taxon>
        <taxon>Rhabditina</taxon>
        <taxon>Rhabditomorpha</taxon>
        <taxon>Rhabditoidea</taxon>
        <taxon>Rhabditidae</taxon>
        <taxon>Peloderinae</taxon>
        <taxon>Caenorhabditis</taxon>
    </lineage>
</organism>
<evidence type="ECO:0000313" key="2">
    <source>
        <dbReference type="EMBL" id="EFO85356.1"/>
    </source>
</evidence>
<accession>E3N431</accession>
<protein>
    <submittedName>
        <fullName evidence="2">Uncharacterized protein</fullName>
    </submittedName>
</protein>
<sequence length="221" mass="25239">MGDRQQPRTRIPFEVEESRALVNYVLNRGGRYITRHVPLYVFKGAKDELNSNRTPAVLYSKYNFDLAVKKKTKEELRVEFGDDPVTPPADVFKPSAKTEKKKKKKHHRQLQLEYEDDQVTSTSAAGDVVVPAEAENQDNVDPGAEELQNEQSDSDGEEEPLVDFFADLEEITRNLGARGMRYIQRMEEVNLDNESADEDTVEEKIRVFLEGGLRAIGHWNV</sequence>